<organism evidence="2">
    <name type="scientific">Cladocopium goreaui</name>
    <dbReference type="NCBI Taxonomy" id="2562237"/>
    <lineage>
        <taxon>Eukaryota</taxon>
        <taxon>Sar</taxon>
        <taxon>Alveolata</taxon>
        <taxon>Dinophyceae</taxon>
        <taxon>Suessiales</taxon>
        <taxon>Symbiodiniaceae</taxon>
        <taxon>Cladocopium</taxon>
    </lineage>
</organism>
<feature type="compositionally biased region" description="Low complexity" evidence="1">
    <location>
        <begin position="98"/>
        <end position="111"/>
    </location>
</feature>
<evidence type="ECO:0000313" key="3">
    <source>
        <dbReference type="EMBL" id="CAL4801940.1"/>
    </source>
</evidence>
<comment type="caution">
    <text evidence="2">The sequence shown here is derived from an EMBL/GenBank/DDBJ whole genome shotgun (WGS) entry which is preliminary data.</text>
</comment>
<dbReference type="EMBL" id="CAMXCT020006457">
    <property type="protein sequence ID" value="CAL1168003.1"/>
    <property type="molecule type" value="Genomic_DNA"/>
</dbReference>
<dbReference type="EMBL" id="CAMXCT030006457">
    <property type="protein sequence ID" value="CAL4801940.1"/>
    <property type="molecule type" value="Genomic_DNA"/>
</dbReference>
<keyword evidence="4" id="KW-1185">Reference proteome</keyword>
<dbReference type="Proteomes" id="UP001152797">
    <property type="component" value="Unassembled WGS sequence"/>
</dbReference>
<sequence>MFWWFPCFGTGQEPQPGQSSAQTTSEGPATQATSPTNGTRSMQEGQEGSAEECPLESRNPPAATGPSDPSGCPSVNVIPIQRRSSAPSFYPVAMMPAGTRSPSSRRGTPRSMVVRPVQPAGAPRHGRSTSMCPSAMMWGGSARVPPRNYTPESGFLLSVRGLAVPATSAAAPAAGATVQEASQMNARDQEATRLEAMRLAVASARLQPSTSAREGPRMLI</sequence>
<gene>
    <name evidence="2" type="ORF">C1SCF055_LOCUS39520</name>
</gene>
<reference evidence="2" key="1">
    <citation type="submission" date="2022-10" db="EMBL/GenBank/DDBJ databases">
        <authorList>
            <person name="Chen Y."/>
            <person name="Dougan E. K."/>
            <person name="Chan C."/>
            <person name="Rhodes N."/>
            <person name="Thang M."/>
        </authorList>
    </citation>
    <scope>NUCLEOTIDE SEQUENCE</scope>
</reference>
<feature type="compositionally biased region" description="Polar residues" evidence="1">
    <location>
        <begin position="12"/>
        <end position="46"/>
    </location>
</feature>
<accession>A0A9P1DTP2</accession>
<protein>
    <submittedName>
        <fullName evidence="2">Uncharacterized protein</fullName>
    </submittedName>
</protein>
<dbReference type="AlphaFoldDB" id="A0A9P1DTP2"/>
<feature type="region of interest" description="Disordered" evidence="1">
    <location>
        <begin position="89"/>
        <end position="130"/>
    </location>
</feature>
<feature type="region of interest" description="Disordered" evidence="1">
    <location>
        <begin position="8"/>
        <end position="77"/>
    </location>
</feature>
<name>A0A9P1DTP2_9DINO</name>
<evidence type="ECO:0000256" key="1">
    <source>
        <dbReference type="SAM" id="MobiDB-lite"/>
    </source>
</evidence>
<proteinExistence type="predicted"/>
<reference evidence="3 4" key="2">
    <citation type="submission" date="2024-05" db="EMBL/GenBank/DDBJ databases">
        <authorList>
            <person name="Chen Y."/>
            <person name="Shah S."/>
            <person name="Dougan E. K."/>
            <person name="Thang M."/>
            <person name="Chan C."/>
        </authorList>
    </citation>
    <scope>NUCLEOTIDE SEQUENCE [LARGE SCALE GENOMIC DNA]</scope>
</reference>
<evidence type="ECO:0000313" key="2">
    <source>
        <dbReference type="EMBL" id="CAI4014628.1"/>
    </source>
</evidence>
<evidence type="ECO:0000313" key="4">
    <source>
        <dbReference type="Proteomes" id="UP001152797"/>
    </source>
</evidence>
<dbReference type="EMBL" id="CAMXCT010006457">
    <property type="protein sequence ID" value="CAI4014628.1"/>
    <property type="molecule type" value="Genomic_DNA"/>
</dbReference>